<accession>A0ABW9Y2F5</accession>
<protein>
    <submittedName>
        <fullName evidence="2">DUF2065 family protein</fullName>
    </submittedName>
</protein>
<dbReference type="InterPro" id="IPR019201">
    <property type="entry name" value="DUF2065"/>
</dbReference>
<dbReference type="EMBL" id="JAAATW010000001">
    <property type="protein sequence ID" value="NBE06326.1"/>
    <property type="molecule type" value="Genomic_DNA"/>
</dbReference>
<proteinExistence type="predicted"/>
<evidence type="ECO:0000313" key="3">
    <source>
        <dbReference type="Proteomes" id="UP001517376"/>
    </source>
</evidence>
<keyword evidence="3" id="KW-1185">Reference proteome</keyword>
<reference evidence="3" key="1">
    <citation type="submission" date="2020-01" db="EMBL/GenBank/DDBJ databases">
        <title>Sphingomonas sp. strain CSW-10.</title>
        <authorList>
            <person name="Chen W.-M."/>
        </authorList>
    </citation>
    <scope>NUCLEOTIDE SEQUENCE [LARGE SCALE GENOMIC DNA]</scope>
    <source>
        <strain evidence="3">CCP-1</strain>
    </source>
</reference>
<name>A0ABW9Y2F5_9RHOB</name>
<keyword evidence="1" id="KW-0812">Transmembrane</keyword>
<sequence>MTWLLLGLGLVLVIEGLALALAPSRIEQLLAFLASQPPDRLRLIGLAAIATGVFLVWLARHLIAAP</sequence>
<dbReference type="Pfam" id="PF09838">
    <property type="entry name" value="DUF2065"/>
    <property type="match status" value="1"/>
</dbReference>
<keyword evidence="1" id="KW-1133">Transmembrane helix</keyword>
<dbReference type="PANTHER" id="PTHR38602:SF1">
    <property type="entry name" value="INNER MEMBRANE PROTEIN"/>
    <property type="match status" value="1"/>
</dbReference>
<evidence type="ECO:0000256" key="1">
    <source>
        <dbReference type="SAM" id="Phobius"/>
    </source>
</evidence>
<comment type="caution">
    <text evidence="2">The sequence shown here is derived from an EMBL/GenBank/DDBJ whole genome shotgun (WGS) entry which is preliminary data.</text>
</comment>
<dbReference type="Proteomes" id="UP001517376">
    <property type="component" value="Unassembled WGS sequence"/>
</dbReference>
<keyword evidence="1" id="KW-0472">Membrane</keyword>
<evidence type="ECO:0000313" key="2">
    <source>
        <dbReference type="EMBL" id="NBE06326.1"/>
    </source>
</evidence>
<organism evidence="2 3">
    <name type="scientific">Paragemmobacter ruber</name>
    <dbReference type="NCBI Taxonomy" id="1985673"/>
    <lineage>
        <taxon>Bacteria</taxon>
        <taxon>Pseudomonadati</taxon>
        <taxon>Pseudomonadota</taxon>
        <taxon>Alphaproteobacteria</taxon>
        <taxon>Rhodobacterales</taxon>
        <taxon>Paracoccaceae</taxon>
        <taxon>Paragemmobacter</taxon>
    </lineage>
</organism>
<feature type="transmembrane region" description="Helical" evidence="1">
    <location>
        <begin position="44"/>
        <end position="63"/>
    </location>
</feature>
<dbReference type="RefSeq" id="WP_161765338.1">
    <property type="nucleotide sequence ID" value="NZ_JAAATW010000001.1"/>
</dbReference>
<gene>
    <name evidence="2" type="ORF">GU920_02180</name>
</gene>
<dbReference type="PANTHER" id="PTHR38602">
    <property type="entry name" value="INNER MEMBRANE PROTEIN-RELATED"/>
    <property type="match status" value="1"/>
</dbReference>